<reference evidence="7" key="1">
    <citation type="journal article" date="2020" name="Stud. Mycol.">
        <title>101 Dothideomycetes genomes: a test case for predicting lifestyles and emergence of pathogens.</title>
        <authorList>
            <person name="Haridas S."/>
            <person name="Albert R."/>
            <person name="Binder M."/>
            <person name="Bloem J."/>
            <person name="Labutti K."/>
            <person name="Salamov A."/>
            <person name="Andreopoulos B."/>
            <person name="Baker S."/>
            <person name="Barry K."/>
            <person name="Bills G."/>
            <person name="Bluhm B."/>
            <person name="Cannon C."/>
            <person name="Castanera R."/>
            <person name="Culley D."/>
            <person name="Daum C."/>
            <person name="Ezra D."/>
            <person name="Gonzalez J."/>
            <person name="Henrissat B."/>
            <person name="Kuo A."/>
            <person name="Liang C."/>
            <person name="Lipzen A."/>
            <person name="Lutzoni F."/>
            <person name="Magnuson J."/>
            <person name="Mondo S."/>
            <person name="Nolan M."/>
            <person name="Ohm R."/>
            <person name="Pangilinan J."/>
            <person name="Park H.-J."/>
            <person name="Ramirez L."/>
            <person name="Alfaro M."/>
            <person name="Sun H."/>
            <person name="Tritt A."/>
            <person name="Yoshinaga Y."/>
            <person name="Zwiers L.-H."/>
            <person name="Turgeon B."/>
            <person name="Goodwin S."/>
            <person name="Spatafora J."/>
            <person name="Crous P."/>
            <person name="Grigoriev I."/>
        </authorList>
    </citation>
    <scope>NUCLEOTIDE SEQUENCE</scope>
    <source>
        <strain evidence="7">CBS 115976</strain>
    </source>
</reference>
<dbReference type="EMBL" id="MU004235">
    <property type="protein sequence ID" value="KAF2669646.1"/>
    <property type="molecule type" value="Genomic_DNA"/>
</dbReference>
<organism evidence="7 8">
    <name type="scientific">Microthyrium microscopicum</name>
    <dbReference type="NCBI Taxonomy" id="703497"/>
    <lineage>
        <taxon>Eukaryota</taxon>
        <taxon>Fungi</taxon>
        <taxon>Dikarya</taxon>
        <taxon>Ascomycota</taxon>
        <taxon>Pezizomycotina</taxon>
        <taxon>Dothideomycetes</taxon>
        <taxon>Dothideomycetes incertae sedis</taxon>
        <taxon>Microthyriales</taxon>
        <taxon>Microthyriaceae</taxon>
        <taxon>Microthyrium</taxon>
    </lineage>
</organism>
<evidence type="ECO:0000259" key="6">
    <source>
        <dbReference type="Pfam" id="PF01284"/>
    </source>
</evidence>
<dbReference type="Proteomes" id="UP000799302">
    <property type="component" value="Unassembled WGS sequence"/>
</dbReference>
<gene>
    <name evidence="7" type="ORF">BT63DRAFT_425327</name>
</gene>
<protein>
    <recommendedName>
        <fullName evidence="6">MARVEL domain-containing protein</fullName>
    </recommendedName>
</protein>
<feature type="transmembrane region" description="Helical" evidence="5">
    <location>
        <begin position="39"/>
        <end position="62"/>
    </location>
</feature>
<dbReference type="Pfam" id="PF01284">
    <property type="entry name" value="MARVEL"/>
    <property type="match status" value="1"/>
</dbReference>
<dbReference type="PANTHER" id="PTHR28165:SF2">
    <property type="entry name" value="MARVEL DOMAIN-CONTAINING PROTEIN"/>
    <property type="match status" value="1"/>
</dbReference>
<evidence type="ECO:0000256" key="4">
    <source>
        <dbReference type="ARBA" id="ARBA00023136"/>
    </source>
</evidence>
<dbReference type="GO" id="GO:0072659">
    <property type="term" value="P:protein localization to plasma membrane"/>
    <property type="evidence" value="ECO:0007669"/>
    <property type="project" value="TreeGrafter"/>
</dbReference>
<proteinExistence type="predicted"/>
<dbReference type="OrthoDB" id="2017497at2759"/>
<keyword evidence="2 5" id="KW-0812">Transmembrane</keyword>
<evidence type="ECO:0000256" key="1">
    <source>
        <dbReference type="ARBA" id="ARBA00004141"/>
    </source>
</evidence>
<keyword evidence="3 5" id="KW-1133">Transmembrane helix</keyword>
<accession>A0A6A6UDE2</accession>
<feature type="domain" description="MARVEL" evidence="6">
    <location>
        <begin position="5"/>
        <end position="168"/>
    </location>
</feature>
<dbReference type="InterPro" id="IPR052649">
    <property type="entry name" value="NCE102-like"/>
</dbReference>
<evidence type="ECO:0000256" key="5">
    <source>
        <dbReference type="SAM" id="Phobius"/>
    </source>
</evidence>
<dbReference type="GO" id="GO:0032126">
    <property type="term" value="C:eisosome"/>
    <property type="evidence" value="ECO:0007669"/>
    <property type="project" value="TreeGrafter"/>
</dbReference>
<dbReference type="AlphaFoldDB" id="A0A6A6UDE2"/>
<keyword evidence="8" id="KW-1185">Reference proteome</keyword>
<feature type="transmembrane region" description="Helical" evidence="5">
    <location>
        <begin position="68"/>
        <end position="92"/>
    </location>
</feature>
<dbReference type="GO" id="GO:0005886">
    <property type="term" value="C:plasma membrane"/>
    <property type="evidence" value="ECO:0007669"/>
    <property type="project" value="TreeGrafter"/>
</dbReference>
<dbReference type="PANTHER" id="PTHR28165">
    <property type="entry name" value="NON-CLASSICAL EXPORT PROTEIN 2-RELATED"/>
    <property type="match status" value="1"/>
</dbReference>
<sequence length="185" mass="19507">MKFIIGGLRFFQIIFSAVILGLSINLAKGQAVGKVPATTGYGSFTGAFGIIAGTIGVAAIFVELLDGVISWVIDILAALITVASGIAFTLALKGTNCGSVVTLYDKSVLNCGTVEYQGTTFWTCGAQNSNGKEEIKSAVDSIESRCRMATADEVFMYMTFAVVVAALVVSFMNKRRKGASTNYVI</sequence>
<feature type="transmembrane region" description="Helical" evidence="5">
    <location>
        <begin position="154"/>
        <end position="172"/>
    </location>
</feature>
<evidence type="ECO:0000256" key="3">
    <source>
        <dbReference type="ARBA" id="ARBA00022989"/>
    </source>
</evidence>
<name>A0A6A6UDE2_9PEZI</name>
<evidence type="ECO:0000256" key="2">
    <source>
        <dbReference type="ARBA" id="ARBA00022692"/>
    </source>
</evidence>
<evidence type="ECO:0000313" key="7">
    <source>
        <dbReference type="EMBL" id="KAF2669646.1"/>
    </source>
</evidence>
<dbReference type="InterPro" id="IPR008253">
    <property type="entry name" value="Marvel"/>
</dbReference>
<feature type="transmembrane region" description="Helical" evidence="5">
    <location>
        <begin position="6"/>
        <end position="27"/>
    </location>
</feature>
<evidence type="ECO:0000313" key="8">
    <source>
        <dbReference type="Proteomes" id="UP000799302"/>
    </source>
</evidence>
<keyword evidence="4 5" id="KW-0472">Membrane</keyword>
<dbReference type="GO" id="GO:0070941">
    <property type="term" value="P:eisosome assembly"/>
    <property type="evidence" value="ECO:0007669"/>
    <property type="project" value="TreeGrafter"/>
</dbReference>
<comment type="subcellular location">
    <subcellularLocation>
        <location evidence="1">Membrane</location>
        <topology evidence="1">Multi-pass membrane protein</topology>
    </subcellularLocation>
</comment>